<accession>A0A556M9H4</accession>
<name>A0A556M9H4_9SPHI</name>
<sequence>MNESILLKSIHQLPLSIELKKACLLNRLGNLSDLLNLHMNDILELPYFNHHLWNEYVAFLEQHGLGYHLN</sequence>
<reference evidence="1 2" key="1">
    <citation type="submission" date="2019-07" db="EMBL/GenBank/DDBJ databases">
        <authorList>
            <person name="Huq M.A."/>
        </authorList>
    </citation>
    <scope>NUCLEOTIDE SEQUENCE [LARGE SCALE GENOMIC DNA]</scope>
    <source>
        <strain evidence="1 2">MAH-19</strain>
    </source>
</reference>
<evidence type="ECO:0000313" key="1">
    <source>
        <dbReference type="EMBL" id="TSJ36567.1"/>
    </source>
</evidence>
<comment type="caution">
    <text evidence="1">The sequence shown here is derived from an EMBL/GenBank/DDBJ whole genome shotgun (WGS) entry which is preliminary data.</text>
</comment>
<dbReference type="Proteomes" id="UP000318733">
    <property type="component" value="Unassembled WGS sequence"/>
</dbReference>
<dbReference type="AlphaFoldDB" id="A0A556M9H4"/>
<evidence type="ECO:0000313" key="2">
    <source>
        <dbReference type="Proteomes" id="UP000318733"/>
    </source>
</evidence>
<dbReference type="OrthoDB" id="772891at2"/>
<dbReference type="EMBL" id="VLPK01000006">
    <property type="protein sequence ID" value="TSJ36567.1"/>
    <property type="molecule type" value="Genomic_DNA"/>
</dbReference>
<dbReference type="SUPFAM" id="SSF47789">
    <property type="entry name" value="C-terminal domain of RNA polymerase alpha subunit"/>
    <property type="match status" value="1"/>
</dbReference>
<dbReference type="Gene3D" id="1.10.150.20">
    <property type="entry name" value="5' to 3' exonuclease, C-terminal subdomain"/>
    <property type="match status" value="1"/>
</dbReference>
<gene>
    <name evidence="1" type="ORF">FO440_22325</name>
</gene>
<organism evidence="1 2">
    <name type="scientific">Mucilaginibacter corticis</name>
    <dbReference type="NCBI Taxonomy" id="2597670"/>
    <lineage>
        <taxon>Bacteria</taxon>
        <taxon>Pseudomonadati</taxon>
        <taxon>Bacteroidota</taxon>
        <taxon>Sphingobacteriia</taxon>
        <taxon>Sphingobacteriales</taxon>
        <taxon>Sphingobacteriaceae</taxon>
        <taxon>Mucilaginibacter</taxon>
    </lineage>
</organism>
<dbReference type="RefSeq" id="WP_144250534.1">
    <property type="nucleotide sequence ID" value="NZ_VLPK01000006.1"/>
</dbReference>
<keyword evidence="2" id="KW-1185">Reference proteome</keyword>
<proteinExistence type="predicted"/>
<protein>
    <submittedName>
        <fullName evidence="1">Uncharacterized protein</fullName>
    </submittedName>
</protein>